<dbReference type="Proteomes" id="UP000077266">
    <property type="component" value="Unassembled WGS sequence"/>
</dbReference>
<reference evidence="1 2" key="1">
    <citation type="journal article" date="2016" name="Mol. Biol. Evol.">
        <title>Comparative Genomics of Early-Diverging Mushroom-Forming Fungi Provides Insights into the Origins of Lignocellulose Decay Capabilities.</title>
        <authorList>
            <person name="Nagy L.G."/>
            <person name="Riley R."/>
            <person name="Tritt A."/>
            <person name="Adam C."/>
            <person name="Daum C."/>
            <person name="Floudas D."/>
            <person name="Sun H."/>
            <person name="Yadav J.S."/>
            <person name="Pangilinan J."/>
            <person name="Larsson K.H."/>
            <person name="Matsuura K."/>
            <person name="Barry K."/>
            <person name="Labutti K."/>
            <person name="Kuo R."/>
            <person name="Ohm R.A."/>
            <person name="Bhattacharya S.S."/>
            <person name="Shirouzu T."/>
            <person name="Yoshinaga Y."/>
            <person name="Martin F.M."/>
            <person name="Grigoriev I.V."/>
            <person name="Hibbett D.S."/>
        </authorList>
    </citation>
    <scope>NUCLEOTIDE SEQUENCE [LARGE SCALE GENOMIC DNA]</scope>
    <source>
        <strain evidence="1 2">HHB12029</strain>
    </source>
</reference>
<dbReference type="EMBL" id="KV426066">
    <property type="protein sequence ID" value="KZV89682.1"/>
    <property type="molecule type" value="Genomic_DNA"/>
</dbReference>
<evidence type="ECO:0000313" key="1">
    <source>
        <dbReference type="EMBL" id="KZV89682.1"/>
    </source>
</evidence>
<dbReference type="AlphaFoldDB" id="A0A165FXK8"/>
<organism evidence="1 2">
    <name type="scientific">Exidia glandulosa HHB12029</name>
    <dbReference type="NCBI Taxonomy" id="1314781"/>
    <lineage>
        <taxon>Eukaryota</taxon>
        <taxon>Fungi</taxon>
        <taxon>Dikarya</taxon>
        <taxon>Basidiomycota</taxon>
        <taxon>Agaricomycotina</taxon>
        <taxon>Agaricomycetes</taxon>
        <taxon>Auriculariales</taxon>
        <taxon>Exidiaceae</taxon>
        <taxon>Exidia</taxon>
    </lineage>
</organism>
<proteinExistence type="predicted"/>
<evidence type="ECO:0000313" key="2">
    <source>
        <dbReference type="Proteomes" id="UP000077266"/>
    </source>
</evidence>
<name>A0A165FXK8_EXIGL</name>
<dbReference type="InParanoid" id="A0A165FXK8"/>
<protein>
    <submittedName>
        <fullName evidence="1">Uncharacterized protein</fullName>
    </submittedName>
</protein>
<gene>
    <name evidence="1" type="ORF">EXIGLDRAFT_695362</name>
</gene>
<keyword evidence="2" id="KW-1185">Reference proteome</keyword>
<sequence>MALYTLMHHINPERIVTGTVVELDHLFANGRFGLNRFSRLTHLRAASRLMVRVRRAWLRVTHLLLDLDLDYEDDVEEQHARVARTLASLLVPARVPKLQRVCVRISDSARAVALRKALESYPPLQGESRLWLAVTDDEHPEFMDPFEDEYWLLGTRLAALLPVGLMTPDASFGDLPVELAEYILLFAKDLYALRDKSTLANLTRVSRAIHALVQPVIAETVTMDSSNVICVCAEPGAFKATRCLVVSLDLDDAQKHRFCAVLASTPAFGKLELFSGPLSTLYDVLNVCSPTRVVVASLPVPRFGTRLAHEQMQHLSEITHLRGKGLDRLLNDVVTSFGGAFGLRTFFPNISHVVFDVDDVLGWRSIVDLLPRLLTLPKIERVCLRISPNVNGIRFATIQFARTSLSDDAATRLWIDVRTTWQDDSNTASSHSRQHAAFDDAHWLAGEPLRQNVAQPNPGLATL</sequence>
<accession>A0A165FXK8</accession>